<accession>A0ABU7NIC4</accession>
<dbReference type="SUPFAM" id="SSF48208">
    <property type="entry name" value="Six-hairpin glycosidases"/>
    <property type="match status" value="1"/>
</dbReference>
<dbReference type="InterPro" id="IPR008928">
    <property type="entry name" value="6-hairpin_glycosidase_sf"/>
</dbReference>
<dbReference type="InterPro" id="IPR045582">
    <property type="entry name" value="Trehalase-like_N"/>
</dbReference>
<dbReference type="GO" id="GO:0016787">
    <property type="term" value="F:hydrolase activity"/>
    <property type="evidence" value="ECO:0007669"/>
    <property type="project" value="UniProtKB-KW"/>
</dbReference>
<dbReference type="Gene3D" id="1.50.10.10">
    <property type="match status" value="1"/>
</dbReference>
<dbReference type="EMBL" id="JAZBJP010000001">
    <property type="protein sequence ID" value="MEE4418623.1"/>
    <property type="molecule type" value="Genomic_DNA"/>
</dbReference>
<name>A0ABU7NIC4_9ACTN</name>
<evidence type="ECO:0000256" key="1">
    <source>
        <dbReference type="SAM" id="MobiDB-lite"/>
    </source>
</evidence>
<gene>
    <name evidence="4" type="ORF">V2J85_04560</name>
</gene>
<dbReference type="Pfam" id="PF19291">
    <property type="entry name" value="TREH_N"/>
    <property type="match status" value="1"/>
</dbReference>
<dbReference type="InterPro" id="IPR012341">
    <property type="entry name" value="6hp_glycosidase-like_sf"/>
</dbReference>
<evidence type="ECO:0000259" key="3">
    <source>
        <dbReference type="Pfam" id="PF19291"/>
    </source>
</evidence>
<sequence>MRTAQVAVVDPGDVRNVLVGALGHPPPPRHRASLLPRRGIPRCKKSLLRSHIRRKRASRAPCAVRRTGGPRAPPPSRAEWTSRRDAMPGRIEDYALLGDLQTAALVGRDGSIDWLCLPRFDSPSCFAALLGDERQGHWRLAPVSGGPCDRRAYRGDTLILESTWETPDGAVRVVDFMPQRDQSPRLVRLVEGLRGSVEMRGDLRLRFNYGRIAPWVRRTEHHRIAVAGPDSAWLRLAPGVHTYGHDTSTRSEFTVRAGETVPFVLTWQPSHLPNAHRIDPDRALRETTDAWRRWTAGCRYDGEWREAVRRSLITLKALAYRPTGGIVAAPTASLPEHLGGVRNWDYRFCWLRDSSMTLSALLRGGFREEAAAWRQWLVRAIAGDPRDLQSVYGVAGERRLPETAADWLPGYEHSAPVRFGNAAVDQLQLDIYGEVVDTLYLALRAGIPMERHVWGLLRTLMSFIEAHWRDPDEGLWEGRGGRRHWVHSKVMSWVAADRAVRMAHLTGLAAPVDRWRAMRDAVHADVCAHGYDRERGVFVQHYGSRELDAATLFIVKTGFLPPEDPRVVRTVDAVRDGLDHAGFHRRYAGRAAVDGLPGTEGAFLACSLWLADALAATGRHDAARELFARVLSAANDVGLLSEEWDPETRRQLGNTPQAFTHVALVNTAFLLSEDAAVAA</sequence>
<feature type="region of interest" description="Disordered" evidence="1">
    <location>
        <begin position="57"/>
        <end position="82"/>
    </location>
</feature>
<evidence type="ECO:0000313" key="5">
    <source>
        <dbReference type="Proteomes" id="UP001307760"/>
    </source>
</evidence>
<organism evidence="4 5">
    <name type="scientific">Streptomyces bugieae</name>
    <dbReference type="NCBI Taxonomy" id="3098223"/>
    <lineage>
        <taxon>Bacteria</taxon>
        <taxon>Bacillati</taxon>
        <taxon>Actinomycetota</taxon>
        <taxon>Actinomycetes</taxon>
        <taxon>Kitasatosporales</taxon>
        <taxon>Streptomycetaceae</taxon>
        <taxon>Streptomyces</taxon>
    </lineage>
</organism>
<keyword evidence="5" id="KW-1185">Reference proteome</keyword>
<evidence type="ECO:0000259" key="2">
    <source>
        <dbReference type="Pfam" id="PF00723"/>
    </source>
</evidence>
<dbReference type="InterPro" id="IPR011613">
    <property type="entry name" value="GH15-like"/>
</dbReference>
<feature type="domain" description="Trehalase-like N-terminal" evidence="3">
    <location>
        <begin position="77"/>
        <end position="242"/>
    </location>
</feature>
<reference evidence="4 5" key="1">
    <citation type="submission" date="2023-12" db="EMBL/GenBank/DDBJ databases">
        <title>30 novel species of actinomycetes from the DSMZ collection.</title>
        <authorList>
            <person name="Nouioui I."/>
        </authorList>
    </citation>
    <scope>NUCLEOTIDE SEQUENCE [LARGE SCALE GENOMIC DNA]</scope>
    <source>
        <strain evidence="4 5">DSM 41528</strain>
    </source>
</reference>
<dbReference type="Pfam" id="PF00723">
    <property type="entry name" value="Glyco_hydro_15"/>
    <property type="match status" value="1"/>
</dbReference>
<keyword evidence="4" id="KW-0378">Hydrolase</keyword>
<feature type="domain" description="GH15-like" evidence="2">
    <location>
        <begin position="305"/>
        <end position="668"/>
    </location>
</feature>
<proteinExistence type="predicted"/>
<protein>
    <submittedName>
        <fullName evidence="4">Glycoside hydrolase family 15 protein</fullName>
    </submittedName>
</protein>
<comment type="caution">
    <text evidence="4">The sequence shown here is derived from an EMBL/GenBank/DDBJ whole genome shotgun (WGS) entry which is preliminary data.</text>
</comment>
<dbReference type="Proteomes" id="UP001307760">
    <property type="component" value="Unassembled WGS sequence"/>
</dbReference>
<dbReference type="PANTHER" id="PTHR31616">
    <property type="entry name" value="TREHALASE"/>
    <property type="match status" value="1"/>
</dbReference>
<evidence type="ECO:0000313" key="4">
    <source>
        <dbReference type="EMBL" id="MEE4418623.1"/>
    </source>
</evidence>
<dbReference type="PANTHER" id="PTHR31616:SF0">
    <property type="entry name" value="GLUCAN 1,4-ALPHA-GLUCOSIDASE"/>
    <property type="match status" value="1"/>
</dbReference>